<accession>E1QD74</accession>
<keyword evidence="2" id="KW-1185">Reference proteome</keyword>
<evidence type="ECO:0000313" key="2">
    <source>
        <dbReference type="Proteomes" id="UP000009047"/>
    </source>
</evidence>
<dbReference type="OrthoDB" id="15017at2"/>
<evidence type="ECO:0008006" key="3">
    <source>
        <dbReference type="Google" id="ProtNLM"/>
    </source>
</evidence>
<name>E1QD74_DESB2</name>
<dbReference type="Proteomes" id="UP000009047">
    <property type="component" value="Chromosome"/>
</dbReference>
<evidence type="ECO:0000313" key="1">
    <source>
        <dbReference type="EMBL" id="ADK83393.1"/>
    </source>
</evidence>
<dbReference type="eggNOG" id="COG2846">
    <property type="taxonomic scope" value="Bacteria"/>
</dbReference>
<protein>
    <recommendedName>
        <fullName evidence="3">DUF1858 domain-containing protein</fullName>
    </recommendedName>
</protein>
<dbReference type="InterPro" id="IPR038062">
    <property type="entry name" value="ScdA-like_N_sf"/>
</dbReference>
<dbReference type="AlphaFoldDB" id="E1QD74"/>
<reference evidence="1 2" key="1">
    <citation type="journal article" date="2010" name="Stand. Genomic Sci.">
        <title>Complete genome sequence of Desulfarculus baarsii type strain (2st14).</title>
        <authorList>
            <person name="Sun H."/>
            <person name="Spring S."/>
            <person name="Lapidus A."/>
            <person name="Davenport K."/>
            <person name="Del Rio T.G."/>
            <person name="Tice H."/>
            <person name="Nolan M."/>
            <person name="Copeland A."/>
            <person name="Cheng J.F."/>
            <person name="Lucas S."/>
            <person name="Tapia R."/>
            <person name="Goodwin L."/>
            <person name="Pitluck S."/>
            <person name="Ivanova N."/>
            <person name="Pagani I."/>
            <person name="Mavromatis K."/>
            <person name="Ovchinnikova G."/>
            <person name="Pati A."/>
            <person name="Chen A."/>
            <person name="Palaniappan K."/>
            <person name="Hauser L."/>
            <person name="Chang Y.J."/>
            <person name="Jeffries C.D."/>
            <person name="Detter J.C."/>
            <person name="Han C."/>
            <person name="Rohde M."/>
            <person name="Brambilla E."/>
            <person name="Goker M."/>
            <person name="Woyke T."/>
            <person name="Bristow J."/>
            <person name="Eisen J.A."/>
            <person name="Markowitz V."/>
            <person name="Hugenholtz P."/>
            <person name="Kyrpides N.C."/>
            <person name="Klenk H.P."/>
            <person name="Land M."/>
        </authorList>
    </citation>
    <scope>NUCLEOTIDE SEQUENCE [LARGE SCALE GENOMIC DNA]</scope>
    <source>
        <strain evidence="2">ATCC 33931 / DSM 2075 / LMG 7858 / VKM B-1802 / 2st14</strain>
    </source>
</reference>
<dbReference type="EMBL" id="CP002085">
    <property type="protein sequence ID" value="ADK83393.1"/>
    <property type="molecule type" value="Genomic_DNA"/>
</dbReference>
<dbReference type="Gene3D" id="1.10.3910.10">
    <property type="entry name" value="SP0561-like"/>
    <property type="match status" value="1"/>
</dbReference>
<dbReference type="KEGG" id="dbr:Deba_0014"/>
<proteinExistence type="predicted"/>
<dbReference type="RefSeq" id="WP_013256849.1">
    <property type="nucleotide sequence ID" value="NC_014365.1"/>
</dbReference>
<gene>
    <name evidence="1" type="ordered locus">Deba_0014</name>
</gene>
<organism evidence="1 2">
    <name type="scientific">Desulfarculus baarsii (strain ATCC 33931 / DSM 2075 / LMG 7858 / VKM B-1802 / 2st14)</name>
    <dbReference type="NCBI Taxonomy" id="644282"/>
    <lineage>
        <taxon>Bacteria</taxon>
        <taxon>Pseudomonadati</taxon>
        <taxon>Thermodesulfobacteriota</taxon>
        <taxon>Desulfarculia</taxon>
        <taxon>Desulfarculales</taxon>
        <taxon>Desulfarculaceae</taxon>
        <taxon>Desulfarculus</taxon>
    </lineage>
</organism>
<dbReference type="STRING" id="644282.Deba_0014"/>
<dbReference type="SUPFAM" id="SSF140683">
    <property type="entry name" value="SP0561-like"/>
    <property type="match status" value="1"/>
</dbReference>
<sequence>MSQGEAKQGLSGQSIVLDVIYQHRQTEAVFKDYERQTGRCICCQSLFDTLEQAAQAHGLDLAELLARLRAAIAAGPTK</sequence>
<dbReference type="HOGENOM" id="CLU_180540_2_0_7"/>